<reference evidence="2 3" key="1">
    <citation type="journal article" date="2020" name="Nature">
        <title>Six reference-quality genomes reveal evolution of bat adaptations.</title>
        <authorList>
            <person name="Jebb D."/>
            <person name="Huang Z."/>
            <person name="Pippel M."/>
            <person name="Hughes G.M."/>
            <person name="Lavrichenko K."/>
            <person name="Devanna P."/>
            <person name="Winkler S."/>
            <person name="Jermiin L.S."/>
            <person name="Skirmuntt E.C."/>
            <person name="Katzourakis A."/>
            <person name="Burkitt-Gray L."/>
            <person name="Ray D.A."/>
            <person name="Sullivan K.A.M."/>
            <person name="Roscito J.G."/>
            <person name="Kirilenko B.M."/>
            <person name="Davalos L.M."/>
            <person name="Corthals A.P."/>
            <person name="Power M.L."/>
            <person name="Jones G."/>
            <person name="Ransome R.D."/>
            <person name="Dechmann D.K.N."/>
            <person name="Locatelli A.G."/>
            <person name="Puechmaille S.J."/>
            <person name="Fedrigo O."/>
            <person name="Jarvis E.D."/>
            <person name="Hiller M."/>
            <person name="Vernes S.C."/>
            <person name="Myers E.W."/>
            <person name="Teeling E.C."/>
        </authorList>
    </citation>
    <scope>NUCLEOTIDE SEQUENCE [LARGE SCALE GENOMIC DNA]</scope>
    <source>
        <strain evidence="2">MMyoMyo1</strain>
        <tissue evidence="2">Flight muscle</tissue>
    </source>
</reference>
<protein>
    <recommendedName>
        <fullName evidence="4">BCL2 interacting protein 5</fullName>
    </recommendedName>
</protein>
<dbReference type="VEuPathDB" id="HostDB:GeneID_118660075"/>
<evidence type="ECO:0000313" key="3">
    <source>
        <dbReference type="Proteomes" id="UP000527355"/>
    </source>
</evidence>
<feature type="compositionally biased region" description="Basic and acidic residues" evidence="1">
    <location>
        <begin position="326"/>
        <end position="335"/>
    </location>
</feature>
<dbReference type="PANTHER" id="PTHR22435">
    <property type="entry name" value="CHROMOSOME 6 OPEN READING FRAME 222"/>
    <property type="match status" value="1"/>
</dbReference>
<feature type="compositionally biased region" description="Basic and acidic residues" evidence="1">
    <location>
        <begin position="540"/>
        <end position="555"/>
    </location>
</feature>
<evidence type="ECO:0000313" key="2">
    <source>
        <dbReference type="EMBL" id="KAF6341004.1"/>
    </source>
</evidence>
<organism evidence="2 3">
    <name type="scientific">Myotis myotis</name>
    <name type="common">Greater mouse-eared bat</name>
    <name type="synonym">Vespertilio myotis</name>
    <dbReference type="NCBI Taxonomy" id="51298"/>
    <lineage>
        <taxon>Eukaryota</taxon>
        <taxon>Metazoa</taxon>
        <taxon>Chordata</taxon>
        <taxon>Craniata</taxon>
        <taxon>Vertebrata</taxon>
        <taxon>Euteleostomi</taxon>
        <taxon>Mammalia</taxon>
        <taxon>Eutheria</taxon>
        <taxon>Laurasiatheria</taxon>
        <taxon>Chiroptera</taxon>
        <taxon>Yangochiroptera</taxon>
        <taxon>Vespertilionidae</taxon>
        <taxon>Myotis</taxon>
    </lineage>
</organism>
<dbReference type="Proteomes" id="UP000527355">
    <property type="component" value="Unassembled WGS sequence"/>
</dbReference>
<feature type="region of interest" description="Disordered" evidence="1">
    <location>
        <begin position="427"/>
        <end position="555"/>
    </location>
</feature>
<dbReference type="InterPro" id="IPR031362">
    <property type="entry name" value="BNIP5"/>
</dbReference>
<sequence>MVQLSSGGGEEARTMELPQGPRKPLSQRRARSWDRSQKPRKDPESREGQYLSLPATPPRRAPAGRARDGSRHLSGPGSPEAPGPEALSLEAARELLTSEQRPPRDKKDKAQSRSQQGWLKTMLNFFLRTGPEEAKDKAARRARAKEGLPPPADTSEPRKKAHDKKAGRKKHGHRKHGDGDTKGPPGQEARGQDTAAAWRSQEASQGPGPRGGADPGPHQSVLIEGRGAGASEPSSQATGRRPEEEPQKLDQLDQDTIIQMIVQLLRDVGDEWDEEVRDLAQFFPCPLQLQGSQREVAPQNPAPAVVRKKSQERKSSLRRASSHKKQGSEEPRRAGAADAPSPESRPSKKPGFLYMCVGGHRASISSSVDLEEPEVQEASSTDCGGPSPFELPIHTGSRAPGEDLQPDKASECKEFIQKIIALLQDAEEQEGEKQLQVQEPEVASENPAPPCRKKSQEKKSSFRKAFSHKKHGSKEPKRAGAAGAASPESRRPRRPTYLPLCGGGHRPSISSSVDPEGPEFRESSPAEGGRVRSSASPSEARSHEPEGRPPPDGACESKELVIQQLVALLPGVDGRLGEQIRRHPSLKKFFYQLPDSSLRKLAATLRRRGACSTEPCRGLTERPYQFAFDLANKYAGRNGQAALSLMGLRYPQLPHTEAPQNITSLDIQSPD</sequence>
<accession>A0A7J7WUF8</accession>
<feature type="compositionally biased region" description="Basic residues" evidence="1">
    <location>
        <begin position="306"/>
        <end position="325"/>
    </location>
</feature>
<feature type="compositionally biased region" description="Basic residues" evidence="1">
    <location>
        <begin position="451"/>
        <end position="472"/>
    </location>
</feature>
<feature type="compositionally biased region" description="Basic and acidic residues" evidence="1">
    <location>
        <begin position="31"/>
        <end position="47"/>
    </location>
</feature>
<dbReference type="Pfam" id="PF15661">
    <property type="entry name" value="CF222"/>
    <property type="match status" value="1"/>
</dbReference>
<comment type="caution">
    <text evidence="2">The sequence shown here is derived from an EMBL/GenBank/DDBJ whole genome shotgun (WGS) entry which is preliminary data.</text>
</comment>
<feature type="region of interest" description="Disordered" evidence="1">
    <location>
        <begin position="1"/>
        <end position="254"/>
    </location>
</feature>
<gene>
    <name evidence="2" type="ORF">mMyoMyo1_001891</name>
</gene>
<feature type="compositionally biased region" description="Basic and acidic residues" evidence="1">
    <location>
        <begin position="130"/>
        <end position="139"/>
    </location>
</feature>
<evidence type="ECO:0008006" key="4">
    <source>
        <dbReference type="Google" id="ProtNLM"/>
    </source>
</evidence>
<keyword evidence="3" id="KW-1185">Reference proteome</keyword>
<dbReference type="PANTHER" id="PTHR22435:SF0">
    <property type="entry name" value="PROTEIN BNIP5"/>
    <property type="match status" value="1"/>
</dbReference>
<feature type="compositionally biased region" description="Basic and acidic residues" evidence="1">
    <location>
        <begin position="240"/>
        <end position="251"/>
    </location>
</feature>
<feature type="compositionally biased region" description="Basic residues" evidence="1">
    <location>
        <begin position="159"/>
        <end position="176"/>
    </location>
</feature>
<dbReference type="AlphaFoldDB" id="A0A7J7WUF8"/>
<proteinExistence type="predicted"/>
<feature type="compositionally biased region" description="Low complexity" evidence="1">
    <location>
        <begin position="73"/>
        <end position="99"/>
    </location>
</feature>
<name>A0A7J7WUF8_MYOMY</name>
<evidence type="ECO:0000256" key="1">
    <source>
        <dbReference type="SAM" id="MobiDB-lite"/>
    </source>
</evidence>
<dbReference type="EMBL" id="JABWUV010000007">
    <property type="protein sequence ID" value="KAF6341004.1"/>
    <property type="molecule type" value="Genomic_DNA"/>
</dbReference>
<feature type="region of interest" description="Disordered" evidence="1">
    <location>
        <begin position="365"/>
        <end position="410"/>
    </location>
</feature>
<feature type="compositionally biased region" description="Basic and acidic residues" evidence="1">
    <location>
        <begin position="101"/>
        <end position="111"/>
    </location>
</feature>
<feature type="region of interest" description="Disordered" evidence="1">
    <location>
        <begin position="291"/>
        <end position="352"/>
    </location>
</feature>